<dbReference type="GO" id="GO:0016853">
    <property type="term" value="F:isomerase activity"/>
    <property type="evidence" value="ECO:0007669"/>
    <property type="project" value="UniProtKB-KW"/>
</dbReference>
<dbReference type="Pfam" id="PF01177">
    <property type="entry name" value="Asp_Glu_race"/>
    <property type="match status" value="1"/>
</dbReference>
<comment type="caution">
    <text evidence="2">The sequence shown here is derived from an EMBL/GenBank/DDBJ whole genome shotgun (WGS) entry which is preliminary data.</text>
</comment>
<comment type="similarity">
    <text evidence="1">Belongs to the HyuE racemase family.</text>
</comment>
<dbReference type="InterPro" id="IPR053714">
    <property type="entry name" value="Iso_Racemase_Enz_sf"/>
</dbReference>
<keyword evidence="3" id="KW-1185">Reference proteome</keyword>
<organism evidence="2 3">
    <name type="scientific">Kaistia defluvii</name>
    <dbReference type="NCBI Taxonomy" id="410841"/>
    <lineage>
        <taxon>Bacteria</taxon>
        <taxon>Pseudomonadati</taxon>
        <taxon>Pseudomonadota</taxon>
        <taxon>Alphaproteobacteria</taxon>
        <taxon>Hyphomicrobiales</taxon>
        <taxon>Kaistiaceae</taxon>
        <taxon>Kaistia</taxon>
    </lineage>
</organism>
<dbReference type="InterPro" id="IPR015942">
    <property type="entry name" value="Asp/Glu/hydantoin_racemase"/>
</dbReference>
<evidence type="ECO:0000313" key="3">
    <source>
        <dbReference type="Proteomes" id="UP001549321"/>
    </source>
</evidence>
<evidence type="ECO:0000256" key="1">
    <source>
        <dbReference type="ARBA" id="ARBA00038414"/>
    </source>
</evidence>
<evidence type="ECO:0000313" key="2">
    <source>
        <dbReference type="EMBL" id="MET4634281.1"/>
    </source>
</evidence>
<dbReference type="Gene3D" id="3.40.50.12500">
    <property type="match status" value="1"/>
</dbReference>
<gene>
    <name evidence="2" type="ORF">ABIE08_002194</name>
</gene>
<name>A0ABV2QZ31_9HYPH</name>
<sequence length="202" mass="21142">MRGADALRVIDGRAEGLLDAFITAGLDLVAHGASAISTTCGFLALHQKALAAALPVPVATSSLLQIPIVERLLPQGRTVGVLTMDAAKLTPDHFAAVGVDHPVPTEGLPRDGVFWGMIRDNRNAGHAALRDEVIAAARRLAARAPEIGAIVLECTNMPPYAAEVSRALGLPVYDIVTLGDWLMAGVKPRVYPQAPHEPGDAA</sequence>
<protein>
    <submittedName>
        <fullName evidence="2">Maleate cis-trans isomerase</fullName>
    </submittedName>
</protein>
<keyword evidence="2" id="KW-0413">Isomerase</keyword>
<dbReference type="Proteomes" id="UP001549321">
    <property type="component" value="Unassembled WGS sequence"/>
</dbReference>
<dbReference type="EMBL" id="JBEPSM010000001">
    <property type="protein sequence ID" value="MET4634281.1"/>
    <property type="molecule type" value="Genomic_DNA"/>
</dbReference>
<accession>A0ABV2QZ31</accession>
<dbReference type="NCBIfam" id="NF005679">
    <property type="entry name" value="PRK07475.1"/>
    <property type="match status" value="1"/>
</dbReference>
<reference evidence="2 3" key="1">
    <citation type="submission" date="2024-06" db="EMBL/GenBank/DDBJ databases">
        <title>Sorghum-associated microbial communities from plants grown in Nebraska, USA.</title>
        <authorList>
            <person name="Schachtman D."/>
        </authorList>
    </citation>
    <scope>NUCLEOTIDE SEQUENCE [LARGE SCALE GENOMIC DNA]</scope>
    <source>
        <strain evidence="2 3">3207</strain>
    </source>
</reference>
<proteinExistence type="inferred from homology"/>